<dbReference type="Pfam" id="PF08359">
    <property type="entry name" value="TetR_C_4"/>
    <property type="match status" value="1"/>
</dbReference>
<reference evidence="6 7" key="1">
    <citation type="submission" date="2020-05" db="EMBL/GenBank/DDBJ databases">
        <title>Parvularcula mediterraneae sp. nov., isolated from polypropylene straw from shallow seawater of the seashore of Laganas in Zakynthos island, Greece.</title>
        <authorList>
            <person name="Szabo I."/>
            <person name="Al-Omari J."/>
            <person name="Rado J."/>
            <person name="Szerdahelyi G.S."/>
        </authorList>
    </citation>
    <scope>NUCLEOTIDE SEQUENCE [LARGE SCALE GENOMIC DNA]</scope>
    <source>
        <strain evidence="6 7">ZS-1/3</strain>
    </source>
</reference>
<dbReference type="PANTHER" id="PTHR30055">
    <property type="entry name" value="HTH-TYPE TRANSCRIPTIONAL REGULATOR RUTR"/>
    <property type="match status" value="1"/>
</dbReference>
<evidence type="ECO:0000256" key="1">
    <source>
        <dbReference type="ARBA" id="ARBA00023015"/>
    </source>
</evidence>
<evidence type="ECO:0000256" key="2">
    <source>
        <dbReference type="ARBA" id="ARBA00023125"/>
    </source>
</evidence>
<comment type="caution">
    <text evidence="6">The sequence shown here is derived from an EMBL/GenBank/DDBJ whole genome shotgun (WGS) entry which is preliminary data.</text>
</comment>
<organism evidence="6 7">
    <name type="scientific">Parvularcula mediterranea</name>
    <dbReference type="NCBI Taxonomy" id="2732508"/>
    <lineage>
        <taxon>Bacteria</taxon>
        <taxon>Pseudomonadati</taxon>
        <taxon>Pseudomonadota</taxon>
        <taxon>Alphaproteobacteria</taxon>
        <taxon>Parvularculales</taxon>
        <taxon>Parvularculaceae</taxon>
        <taxon>Parvularcula</taxon>
    </lineage>
</organism>
<sequence>MTVGTKTKREKLAEREDAIVSAATEAFLEKGMSAAKMAEIAASAGVAEGTLYLYFKNKEALFAAVVARHWESLTEGATAAIAKADSPDDQLEALARYTLRRILADWKLFELSFVLHYPVKEDGVGSDRRGYVRIFDQIVARGIDRGTFAPEADPRLVRDLFFGTIEYAVRSILQTGKNPKLEPVVIMLLTAVRAVLKPGQGQARTPDHAERIEAAVTRLEKLAER</sequence>
<dbReference type="Pfam" id="PF00440">
    <property type="entry name" value="TetR_N"/>
    <property type="match status" value="1"/>
</dbReference>
<keyword evidence="1" id="KW-0805">Transcription regulation</keyword>
<name>A0A7Y3RLG1_9PROT</name>
<evidence type="ECO:0000313" key="7">
    <source>
        <dbReference type="Proteomes" id="UP000536835"/>
    </source>
</evidence>
<dbReference type="PROSITE" id="PS50977">
    <property type="entry name" value="HTH_TETR_2"/>
    <property type="match status" value="1"/>
</dbReference>
<accession>A0A7Y3RLG1</accession>
<feature type="DNA-binding region" description="H-T-H motif" evidence="4">
    <location>
        <begin position="36"/>
        <end position="55"/>
    </location>
</feature>
<dbReference type="RefSeq" id="WP_173198197.1">
    <property type="nucleotide sequence ID" value="NZ_JABFCX010000002.1"/>
</dbReference>
<dbReference type="Gene3D" id="1.10.357.10">
    <property type="entry name" value="Tetracycline Repressor, domain 2"/>
    <property type="match status" value="1"/>
</dbReference>
<dbReference type="PRINTS" id="PR00455">
    <property type="entry name" value="HTHTETR"/>
</dbReference>
<proteinExistence type="predicted"/>
<dbReference type="SUPFAM" id="SSF46689">
    <property type="entry name" value="Homeodomain-like"/>
    <property type="match status" value="1"/>
</dbReference>
<dbReference type="GO" id="GO:0003700">
    <property type="term" value="F:DNA-binding transcription factor activity"/>
    <property type="evidence" value="ECO:0007669"/>
    <property type="project" value="TreeGrafter"/>
</dbReference>
<dbReference type="AlphaFoldDB" id="A0A7Y3RLG1"/>
<feature type="domain" description="HTH tetR-type" evidence="5">
    <location>
        <begin position="13"/>
        <end position="73"/>
    </location>
</feature>
<keyword evidence="3" id="KW-0804">Transcription</keyword>
<dbReference type="InterPro" id="IPR009057">
    <property type="entry name" value="Homeodomain-like_sf"/>
</dbReference>
<gene>
    <name evidence="6" type="ORF">HK107_07585</name>
</gene>
<evidence type="ECO:0000256" key="4">
    <source>
        <dbReference type="PROSITE-ProRule" id="PRU00335"/>
    </source>
</evidence>
<keyword evidence="7" id="KW-1185">Reference proteome</keyword>
<evidence type="ECO:0000313" key="6">
    <source>
        <dbReference type="EMBL" id="NNU16180.1"/>
    </source>
</evidence>
<dbReference type="InterPro" id="IPR013570">
    <property type="entry name" value="Tscrpt_reg_YsiA_C"/>
</dbReference>
<evidence type="ECO:0000256" key="3">
    <source>
        <dbReference type="ARBA" id="ARBA00023163"/>
    </source>
</evidence>
<dbReference type="PANTHER" id="PTHR30055:SF234">
    <property type="entry name" value="HTH-TYPE TRANSCRIPTIONAL REGULATOR BETI"/>
    <property type="match status" value="1"/>
</dbReference>
<evidence type="ECO:0000259" key="5">
    <source>
        <dbReference type="PROSITE" id="PS50977"/>
    </source>
</evidence>
<keyword evidence="2 4" id="KW-0238">DNA-binding</keyword>
<dbReference type="GO" id="GO:0000976">
    <property type="term" value="F:transcription cis-regulatory region binding"/>
    <property type="evidence" value="ECO:0007669"/>
    <property type="project" value="TreeGrafter"/>
</dbReference>
<dbReference type="Proteomes" id="UP000536835">
    <property type="component" value="Unassembled WGS sequence"/>
</dbReference>
<dbReference type="InterPro" id="IPR036271">
    <property type="entry name" value="Tet_transcr_reg_TetR-rel_C_sf"/>
</dbReference>
<dbReference type="EMBL" id="JABFCX010000002">
    <property type="protein sequence ID" value="NNU16180.1"/>
    <property type="molecule type" value="Genomic_DNA"/>
</dbReference>
<protein>
    <submittedName>
        <fullName evidence="6">TetR/AcrR family transcriptional regulator</fullName>
    </submittedName>
</protein>
<dbReference type="InterPro" id="IPR001647">
    <property type="entry name" value="HTH_TetR"/>
</dbReference>
<dbReference type="Gene3D" id="1.10.10.60">
    <property type="entry name" value="Homeodomain-like"/>
    <property type="match status" value="1"/>
</dbReference>
<dbReference type="InterPro" id="IPR050109">
    <property type="entry name" value="HTH-type_TetR-like_transc_reg"/>
</dbReference>
<dbReference type="SUPFAM" id="SSF48498">
    <property type="entry name" value="Tetracyclin repressor-like, C-terminal domain"/>
    <property type="match status" value="1"/>
</dbReference>